<accession>A0A914DK52</accession>
<evidence type="ECO:0000313" key="2">
    <source>
        <dbReference type="WBParaSite" id="ACRNAN_scaffold2932.g22211.t1"/>
    </source>
</evidence>
<reference evidence="2" key="1">
    <citation type="submission" date="2022-11" db="UniProtKB">
        <authorList>
            <consortium name="WormBaseParasite"/>
        </authorList>
    </citation>
    <scope>IDENTIFICATION</scope>
</reference>
<evidence type="ECO:0000313" key="1">
    <source>
        <dbReference type="Proteomes" id="UP000887540"/>
    </source>
</evidence>
<sequence>MAICFGILTKLNMKDLRKLQMRQLHKKKKSMIHNSTWQKKCVKVILKANFQTFALCFQYGTLGVLLPSKCRLTYPQLFYQQTSPKTPFFEGHGAQN</sequence>
<keyword evidence="1" id="KW-1185">Reference proteome</keyword>
<proteinExistence type="predicted"/>
<dbReference type="AlphaFoldDB" id="A0A914DK52"/>
<protein>
    <submittedName>
        <fullName evidence="2">Uncharacterized protein</fullName>
    </submittedName>
</protein>
<name>A0A914DK52_9BILA</name>
<organism evidence="1 2">
    <name type="scientific">Acrobeloides nanus</name>
    <dbReference type="NCBI Taxonomy" id="290746"/>
    <lineage>
        <taxon>Eukaryota</taxon>
        <taxon>Metazoa</taxon>
        <taxon>Ecdysozoa</taxon>
        <taxon>Nematoda</taxon>
        <taxon>Chromadorea</taxon>
        <taxon>Rhabditida</taxon>
        <taxon>Tylenchina</taxon>
        <taxon>Cephalobomorpha</taxon>
        <taxon>Cephaloboidea</taxon>
        <taxon>Cephalobidae</taxon>
        <taxon>Acrobeloides</taxon>
    </lineage>
</organism>
<dbReference type="WBParaSite" id="ACRNAN_scaffold2932.g22211.t1">
    <property type="protein sequence ID" value="ACRNAN_scaffold2932.g22211.t1"/>
    <property type="gene ID" value="ACRNAN_scaffold2932.g22211"/>
</dbReference>
<dbReference type="Proteomes" id="UP000887540">
    <property type="component" value="Unplaced"/>
</dbReference>